<proteinExistence type="inferred from homology"/>
<dbReference type="Proteomes" id="UP000229329">
    <property type="component" value="Unassembled WGS sequence"/>
</dbReference>
<reference evidence="8 9" key="1">
    <citation type="submission" date="2017-11" db="EMBL/GenBank/DDBJ databases">
        <title>Reclassification of Bisgaard taxon 7 as Conservatibacter flavescens gen. nov., sp. nov.</title>
        <authorList>
            <person name="Christensen H."/>
        </authorList>
    </citation>
    <scope>NUCLEOTIDE SEQUENCE [LARGE SCALE GENOMIC DNA]</scope>
    <source>
        <strain evidence="8 9">7_4</strain>
    </source>
</reference>
<comment type="function">
    <text evidence="7">Required for the translocation of lipopolysaccharide (LPS) from the inner membrane to the outer membrane.</text>
</comment>
<gene>
    <name evidence="6 8" type="primary">lptC</name>
    <name evidence="8" type="ORF">CVP05_05160</name>
</gene>
<dbReference type="PANTHER" id="PTHR37481:SF1">
    <property type="entry name" value="LIPOPOLYSACCHARIDE EXPORT SYSTEM PROTEIN LPTC"/>
    <property type="match status" value="1"/>
</dbReference>
<evidence type="ECO:0000313" key="8">
    <source>
        <dbReference type="EMBL" id="PJG85556.1"/>
    </source>
</evidence>
<sequence length="191" mass="21897">MNIRWNIILGLIVLVLLGWFYSLNQSNHDLSELIKKDESPEYVGQKMETILYSPTGKKQYVGRAETVSHYDNDGHTEFTKPILYLYDIEGKNAEQQSWMLSADTAVLTKDRMLYLEGNVVAKSLLPDSRLQRVETEKAQFNLTTHDISSDTMVKINGQNFITTGQKLTGNLQQQIATLKEQVKTYYEVNNQ</sequence>
<evidence type="ECO:0000256" key="3">
    <source>
        <dbReference type="ARBA" id="ARBA00022692"/>
    </source>
</evidence>
<dbReference type="Pfam" id="PF06835">
    <property type="entry name" value="LptC"/>
    <property type="match status" value="1"/>
</dbReference>
<keyword evidence="2 6" id="KW-0997">Cell inner membrane</keyword>
<dbReference type="Gene3D" id="2.60.450.10">
    <property type="entry name" value="Lipopolysaccharide (LPS) transport protein A like domain"/>
    <property type="match status" value="1"/>
</dbReference>
<dbReference type="AlphaFoldDB" id="A0A2M8S350"/>
<dbReference type="GO" id="GO:0017089">
    <property type="term" value="F:glycolipid transfer activity"/>
    <property type="evidence" value="ECO:0007669"/>
    <property type="project" value="TreeGrafter"/>
</dbReference>
<evidence type="ECO:0000256" key="2">
    <source>
        <dbReference type="ARBA" id="ARBA00022519"/>
    </source>
</evidence>
<dbReference type="PANTHER" id="PTHR37481">
    <property type="entry name" value="LIPOPOLYSACCHARIDE EXPORT SYSTEM PROTEIN LPTC"/>
    <property type="match status" value="1"/>
</dbReference>
<name>A0A2M8S350_9PAST</name>
<dbReference type="EMBL" id="PHHA01000009">
    <property type="protein sequence ID" value="PJG85556.1"/>
    <property type="molecule type" value="Genomic_DNA"/>
</dbReference>
<dbReference type="NCBIfam" id="TIGR04409">
    <property type="entry name" value="LptC_YrbK"/>
    <property type="match status" value="1"/>
</dbReference>
<keyword evidence="1 6" id="KW-1003">Cell membrane</keyword>
<dbReference type="GO" id="GO:0005886">
    <property type="term" value="C:plasma membrane"/>
    <property type="evidence" value="ECO:0007669"/>
    <property type="project" value="UniProtKB-SubCell"/>
</dbReference>
<dbReference type="InterPro" id="IPR026265">
    <property type="entry name" value="LptC"/>
</dbReference>
<dbReference type="GO" id="GO:0030288">
    <property type="term" value="C:outer membrane-bounded periplasmic space"/>
    <property type="evidence" value="ECO:0007669"/>
    <property type="project" value="TreeGrafter"/>
</dbReference>
<evidence type="ECO:0000256" key="4">
    <source>
        <dbReference type="ARBA" id="ARBA00022989"/>
    </source>
</evidence>
<dbReference type="GO" id="GO:0015221">
    <property type="term" value="F:lipopolysaccharide transmembrane transporter activity"/>
    <property type="evidence" value="ECO:0007669"/>
    <property type="project" value="InterPro"/>
</dbReference>
<protein>
    <recommendedName>
        <fullName evidence="6 7">Lipopolysaccharide export system protein LptC</fullName>
    </recommendedName>
</protein>
<dbReference type="PIRSF" id="PIRSF028513">
    <property type="entry name" value="LptC"/>
    <property type="match status" value="1"/>
</dbReference>
<organism evidence="8 9">
    <name type="scientific">Conservatibacter flavescens</name>
    <dbReference type="NCBI Taxonomy" id="28161"/>
    <lineage>
        <taxon>Bacteria</taxon>
        <taxon>Pseudomonadati</taxon>
        <taxon>Pseudomonadota</taxon>
        <taxon>Gammaproteobacteria</taxon>
        <taxon>Pasteurellales</taxon>
        <taxon>Pasteurellaceae</taxon>
        <taxon>Conservatibacter</taxon>
    </lineage>
</organism>
<evidence type="ECO:0000256" key="1">
    <source>
        <dbReference type="ARBA" id="ARBA00022475"/>
    </source>
</evidence>
<keyword evidence="4 6" id="KW-1133">Transmembrane helix</keyword>
<evidence type="ECO:0000313" key="9">
    <source>
        <dbReference type="Proteomes" id="UP000229329"/>
    </source>
</evidence>
<evidence type="ECO:0000256" key="6">
    <source>
        <dbReference type="HAMAP-Rule" id="MF_01915"/>
    </source>
</evidence>
<comment type="similarity">
    <text evidence="6 7">Belongs to the LptC family.</text>
</comment>
<accession>A0A2M8S350</accession>
<keyword evidence="5 6" id="KW-0472">Membrane</keyword>
<dbReference type="HAMAP" id="MF_01915">
    <property type="entry name" value="LPS_assembly_LptC"/>
    <property type="match status" value="1"/>
</dbReference>
<dbReference type="GO" id="GO:0043165">
    <property type="term" value="P:Gram-negative-bacterium-type cell outer membrane assembly"/>
    <property type="evidence" value="ECO:0007669"/>
    <property type="project" value="UniProtKB-UniRule"/>
</dbReference>
<dbReference type="RefSeq" id="WP_100288512.1">
    <property type="nucleotide sequence ID" value="NZ_PHHA01000009.1"/>
</dbReference>
<dbReference type="InterPro" id="IPR010664">
    <property type="entry name" value="LipoPS_assembly_LptC-rel"/>
</dbReference>
<dbReference type="InterPro" id="IPR052363">
    <property type="entry name" value="LPS_export_LptC"/>
</dbReference>
<comment type="subcellular location">
    <subcellularLocation>
        <location evidence="6">Cell inner membrane</location>
        <topology evidence="6">Single-pass membrane protein</topology>
    </subcellularLocation>
</comment>
<evidence type="ECO:0000256" key="5">
    <source>
        <dbReference type="ARBA" id="ARBA00023136"/>
    </source>
</evidence>
<keyword evidence="3 6" id="KW-0812">Transmembrane</keyword>
<evidence type="ECO:0000256" key="7">
    <source>
        <dbReference type="PIRNR" id="PIRNR028513"/>
    </source>
</evidence>
<comment type="caution">
    <text evidence="8">The sequence shown here is derived from an EMBL/GenBank/DDBJ whole genome shotgun (WGS) entry which is preliminary data.</text>
</comment>
<dbReference type="OrthoDB" id="5659892at2"/>
<keyword evidence="9" id="KW-1185">Reference proteome</keyword>
<comment type="function">
    <text evidence="6">Involved in the assembly of lipopolysaccharide (LPS). Required for the translocation of LPS from the inner membrane to the outer membrane. Facilitates the transfer of LPS from the inner membrane to the periplasmic protein LptA. Could be a docking site for LptA.</text>
</comment>
<comment type="subunit">
    <text evidence="6">Component of the lipopolysaccharide transport and assembly complex. Interacts with LptA and the LptBFG transporter complex.</text>
</comment>